<dbReference type="InterPro" id="IPR029479">
    <property type="entry name" value="Nitroreductase"/>
</dbReference>
<name>A0A1E5L483_9FIRM</name>
<dbReference type="InterPro" id="IPR000415">
    <property type="entry name" value="Nitroreductase-like"/>
</dbReference>
<dbReference type="Pfam" id="PF00881">
    <property type="entry name" value="Nitroreductase"/>
    <property type="match status" value="2"/>
</dbReference>
<dbReference type="EMBL" id="MJAT01000035">
    <property type="protein sequence ID" value="OEH84927.1"/>
    <property type="molecule type" value="Genomic_DNA"/>
</dbReference>
<organism evidence="4 5">
    <name type="scientific">Desulfuribacillus stibiiarsenatis</name>
    <dbReference type="NCBI Taxonomy" id="1390249"/>
    <lineage>
        <taxon>Bacteria</taxon>
        <taxon>Bacillati</taxon>
        <taxon>Bacillota</taxon>
        <taxon>Desulfuribacillia</taxon>
        <taxon>Desulfuribacillales</taxon>
        <taxon>Desulfuribacillaceae</taxon>
        <taxon>Desulfuribacillus</taxon>
    </lineage>
</organism>
<dbReference type="RefSeq" id="WP_069702662.1">
    <property type="nucleotide sequence ID" value="NZ_MJAT01000035.1"/>
</dbReference>
<proteinExistence type="inferred from homology"/>
<keyword evidence="5" id="KW-1185">Reference proteome</keyword>
<dbReference type="SUPFAM" id="SSF55469">
    <property type="entry name" value="FMN-dependent nitroreductase-like"/>
    <property type="match status" value="1"/>
</dbReference>
<dbReference type="Proteomes" id="UP000095255">
    <property type="component" value="Unassembled WGS sequence"/>
</dbReference>
<reference evidence="4 5" key="1">
    <citation type="submission" date="2016-09" db="EMBL/GenBank/DDBJ databases">
        <title>Desulfuribacillus arsenicus sp. nov., an obligately anaerobic, dissimilatory arsenic- and antimonate-reducing bacterium isolated from anoxic sediments.</title>
        <authorList>
            <person name="Abin C.A."/>
            <person name="Hollibaugh J.T."/>
        </authorList>
    </citation>
    <scope>NUCLEOTIDE SEQUENCE [LARGE SCALE GENOMIC DNA]</scope>
    <source>
        <strain evidence="4 5">MLFW-2</strain>
    </source>
</reference>
<dbReference type="OrthoDB" id="9782629at2"/>
<dbReference type="Gene3D" id="3.40.109.10">
    <property type="entry name" value="NADH Oxidase"/>
    <property type="match status" value="1"/>
</dbReference>
<dbReference type="GO" id="GO:0016491">
    <property type="term" value="F:oxidoreductase activity"/>
    <property type="evidence" value="ECO:0007669"/>
    <property type="project" value="UniProtKB-KW"/>
</dbReference>
<accession>A0A1E5L483</accession>
<dbReference type="AlphaFoldDB" id="A0A1E5L483"/>
<feature type="domain" description="Nitroreductase" evidence="3">
    <location>
        <begin position="78"/>
        <end position="159"/>
    </location>
</feature>
<dbReference type="STRING" id="1390249.BHU72_06970"/>
<dbReference type="CDD" id="cd02138">
    <property type="entry name" value="TdsD-like"/>
    <property type="match status" value="1"/>
</dbReference>
<evidence type="ECO:0000256" key="1">
    <source>
        <dbReference type="ARBA" id="ARBA00007118"/>
    </source>
</evidence>
<evidence type="ECO:0000313" key="4">
    <source>
        <dbReference type="EMBL" id="OEH84927.1"/>
    </source>
</evidence>
<comment type="similarity">
    <text evidence="1">Belongs to the nitroreductase family.</text>
</comment>
<feature type="domain" description="Nitroreductase" evidence="3">
    <location>
        <begin position="19"/>
        <end position="72"/>
    </location>
</feature>
<sequence length="194" mass="22062">MYKANNRKSEYPIDPFFLNRWSPRAFSTEPIADETVLTILESAHWAPSCFNEQPCTFIIANTAETRNVFYEFLVDSNRLWADKAPVLIAIISKKNFARNGKVNAWHSFDCGTAWGYLTMEAYRQDLITHCMGGFKKDLAAKLLEIPEDYQVEVIIALGKHADLSVLPAELQEQEVPSGRKALQDVVFTGKWTAR</sequence>
<evidence type="ECO:0000259" key="3">
    <source>
        <dbReference type="Pfam" id="PF00881"/>
    </source>
</evidence>
<keyword evidence="2" id="KW-0560">Oxidoreductase</keyword>
<dbReference type="PANTHER" id="PTHR43673:SF10">
    <property type="entry name" value="NADH DEHYDROGENASE_NAD(P)H NITROREDUCTASE XCC3605-RELATED"/>
    <property type="match status" value="1"/>
</dbReference>
<evidence type="ECO:0000313" key="5">
    <source>
        <dbReference type="Proteomes" id="UP000095255"/>
    </source>
</evidence>
<gene>
    <name evidence="4" type="ORF">BHU72_06970</name>
</gene>
<dbReference type="PANTHER" id="PTHR43673">
    <property type="entry name" value="NAD(P)H NITROREDUCTASE YDGI-RELATED"/>
    <property type="match status" value="1"/>
</dbReference>
<comment type="caution">
    <text evidence="4">The sequence shown here is derived from an EMBL/GenBank/DDBJ whole genome shotgun (WGS) entry which is preliminary data.</text>
</comment>
<protein>
    <recommendedName>
        <fullName evidence="3">Nitroreductase domain-containing protein</fullName>
    </recommendedName>
</protein>
<evidence type="ECO:0000256" key="2">
    <source>
        <dbReference type="ARBA" id="ARBA00023002"/>
    </source>
</evidence>